<dbReference type="PANTHER" id="PTHR19302:SF27">
    <property type="entry name" value="GAMMA-TUBULIN COMPLEX COMPONENT 4"/>
    <property type="match status" value="1"/>
</dbReference>
<keyword evidence="4 6" id="KW-0493">Microtubule</keyword>
<dbReference type="GO" id="GO:0000922">
    <property type="term" value="C:spindle pole"/>
    <property type="evidence" value="ECO:0007669"/>
    <property type="project" value="InterPro"/>
</dbReference>
<dbReference type="OMA" id="WSKALWM"/>
<feature type="compositionally biased region" description="Acidic residues" evidence="7">
    <location>
        <begin position="261"/>
        <end position="272"/>
    </location>
</feature>
<dbReference type="GO" id="GO:0000278">
    <property type="term" value="P:mitotic cell cycle"/>
    <property type="evidence" value="ECO:0007669"/>
    <property type="project" value="TreeGrafter"/>
</dbReference>
<dbReference type="GO" id="GO:0031122">
    <property type="term" value="P:cytoplasmic microtubule organization"/>
    <property type="evidence" value="ECO:0007669"/>
    <property type="project" value="TreeGrafter"/>
</dbReference>
<feature type="region of interest" description="Disordered" evidence="7">
    <location>
        <begin position="591"/>
        <end position="611"/>
    </location>
</feature>
<evidence type="ECO:0000256" key="2">
    <source>
        <dbReference type="ARBA" id="ARBA00010337"/>
    </source>
</evidence>
<feature type="region of interest" description="Disordered" evidence="7">
    <location>
        <begin position="854"/>
        <end position="931"/>
    </location>
</feature>
<feature type="compositionally biased region" description="Low complexity" evidence="7">
    <location>
        <begin position="681"/>
        <end position="696"/>
    </location>
</feature>
<feature type="compositionally biased region" description="Low complexity" evidence="7">
    <location>
        <begin position="899"/>
        <end position="912"/>
    </location>
</feature>
<dbReference type="GO" id="GO:0007020">
    <property type="term" value="P:microtubule nucleation"/>
    <property type="evidence" value="ECO:0007669"/>
    <property type="project" value="InterPro"/>
</dbReference>
<dbReference type="AlphaFoldDB" id="A0A0S4JBA6"/>
<evidence type="ECO:0000256" key="5">
    <source>
        <dbReference type="ARBA" id="ARBA00023212"/>
    </source>
</evidence>
<dbReference type="PANTHER" id="PTHR19302">
    <property type="entry name" value="GAMMA TUBULIN COMPLEX PROTEIN"/>
    <property type="match status" value="1"/>
</dbReference>
<dbReference type="Gene3D" id="1.20.120.1900">
    <property type="entry name" value="Gamma-tubulin complex, C-terminal domain"/>
    <property type="match status" value="1"/>
</dbReference>
<feature type="region of interest" description="Disordered" evidence="7">
    <location>
        <begin position="671"/>
        <end position="696"/>
    </location>
</feature>
<keyword evidence="10" id="KW-1185">Reference proteome</keyword>
<feature type="domain" description="Gamma tubulin complex component C-terminal" evidence="8">
    <location>
        <begin position="401"/>
        <end position="833"/>
    </location>
</feature>
<dbReference type="Proteomes" id="UP000051952">
    <property type="component" value="Unassembled WGS sequence"/>
</dbReference>
<proteinExistence type="inferred from homology"/>
<protein>
    <recommendedName>
        <fullName evidence="6">Spindle pole body component</fullName>
    </recommendedName>
</protein>
<dbReference type="InterPro" id="IPR040457">
    <property type="entry name" value="GCP_C"/>
</dbReference>
<evidence type="ECO:0000256" key="3">
    <source>
        <dbReference type="ARBA" id="ARBA00022490"/>
    </source>
</evidence>
<sequence length="931" mass="99088">MKEIQCCLWLNEFLLIFYHPVGLIVSLSSPFAHLHTLSDSHIASHKQQVKCGGSMEEVQCALLGFGSTSLPSASTLSSSSPSSHSHPSSAGIGISATLREQLHPTEYALMMQTLPLGSLYVTLKAFANDGAAGRLDGYVISATAMAVSVILEDYEAAVDAIRGIADLSSLSTSFGESFHALVRVTHHAHELPVFLLLVQQLLSSLDLPLSVRACVGEHVSTTVLFCVAHFAAHGVVLEGRRKDFFIQKQSRRRRKHREGEDQFLFESDDNSDDHDLVADVDSASGQRSPKRYSSSSSNLKFAANKRLIPCGLHMELVNTVIQAGNTRNILRQQLRRYGTTRLRNGDDDDATAKAIFASIYNAALTRGGRLVVEELAVRIEAARSIWSKALWDLVGGGTQHLVSTVRLLRDAFLGHRGDLWGTFVDVAFPVLINLPFLALSSSSSSSGCASSGVSERSLLLLSSAAGGGGGAASSTKGFAVLMDRAYQSALRAVGLDDTALAHSVSLSMDIPAPVVPSTIQEAAETITSRIQMIFLTVDLSAGTELVIAKHTLDRYHALFCFQLGIRFALHALHVSRKQLQELVLGPQTLALSTPGSSRSGSTSAAVGGSGGAAPSSIASWKHAMSRIGVLLHFYTFVLSTVGQYFQVDVIEGHYSPLVAMFAAGGVSTDVDHARQQRRKPSSSAGHAHATAAARVGGAQSVEEARVAHERALLEVSDAMFYFDNREDYEDEHRESGGLVEALESATHTAFALFCLIRRCASVAMNLGDLSSSSSGRRGGGSRDATPLTSEVLTSISFLERSRNELIIGIASQLSKSSNSNERSLWARLDFNKFISSSWHQILRGGSATTSGRSASSAAAAAAPPPSSGVPLSLGSLAASHRGSSSSGGRVPIVTTKLQSVSLSRSSSLVPPVDGNSQNEADYVQTASRADF</sequence>
<keyword evidence="3 6" id="KW-0963">Cytoplasm</keyword>
<dbReference type="InterPro" id="IPR007259">
    <property type="entry name" value="GCP"/>
</dbReference>
<comment type="similarity">
    <text evidence="2 6">Belongs to the TUBGCP family.</text>
</comment>
<evidence type="ECO:0000256" key="6">
    <source>
        <dbReference type="RuleBase" id="RU363050"/>
    </source>
</evidence>
<reference evidence="10" key="1">
    <citation type="submission" date="2015-09" db="EMBL/GenBank/DDBJ databases">
        <authorList>
            <consortium name="Pathogen Informatics"/>
        </authorList>
    </citation>
    <scope>NUCLEOTIDE SEQUENCE [LARGE SCALE GENOMIC DNA]</scope>
    <source>
        <strain evidence="10">Lake Konstanz</strain>
    </source>
</reference>
<dbReference type="GO" id="GO:0051321">
    <property type="term" value="P:meiotic cell cycle"/>
    <property type="evidence" value="ECO:0007669"/>
    <property type="project" value="TreeGrafter"/>
</dbReference>
<gene>
    <name evidence="9" type="ORF">BSAL_09525</name>
</gene>
<dbReference type="GO" id="GO:0043015">
    <property type="term" value="F:gamma-tubulin binding"/>
    <property type="evidence" value="ECO:0007669"/>
    <property type="project" value="InterPro"/>
</dbReference>
<dbReference type="GO" id="GO:0051225">
    <property type="term" value="P:spindle assembly"/>
    <property type="evidence" value="ECO:0007669"/>
    <property type="project" value="TreeGrafter"/>
</dbReference>
<feature type="compositionally biased region" description="Polar residues" evidence="7">
    <location>
        <begin position="914"/>
        <end position="931"/>
    </location>
</feature>
<dbReference type="EMBL" id="CYKH01001489">
    <property type="protein sequence ID" value="CUG87299.1"/>
    <property type="molecule type" value="Genomic_DNA"/>
</dbReference>
<dbReference type="Pfam" id="PF04130">
    <property type="entry name" value="GCP_C_terminal"/>
    <property type="match status" value="1"/>
</dbReference>
<keyword evidence="5 6" id="KW-0206">Cytoskeleton</keyword>
<evidence type="ECO:0000256" key="1">
    <source>
        <dbReference type="ARBA" id="ARBA00004267"/>
    </source>
</evidence>
<dbReference type="GO" id="GO:0051011">
    <property type="term" value="F:microtubule minus-end binding"/>
    <property type="evidence" value="ECO:0007669"/>
    <property type="project" value="TreeGrafter"/>
</dbReference>
<evidence type="ECO:0000313" key="10">
    <source>
        <dbReference type="Proteomes" id="UP000051952"/>
    </source>
</evidence>
<evidence type="ECO:0000313" key="9">
    <source>
        <dbReference type="EMBL" id="CUG87299.1"/>
    </source>
</evidence>
<feature type="compositionally biased region" description="Low complexity" evidence="7">
    <location>
        <begin position="868"/>
        <end position="889"/>
    </location>
</feature>
<evidence type="ECO:0000259" key="8">
    <source>
        <dbReference type="Pfam" id="PF04130"/>
    </source>
</evidence>
<dbReference type="VEuPathDB" id="TriTrypDB:BSAL_09525"/>
<dbReference type="InterPro" id="IPR042241">
    <property type="entry name" value="GCP_C_sf"/>
</dbReference>
<dbReference type="GO" id="GO:0005874">
    <property type="term" value="C:microtubule"/>
    <property type="evidence" value="ECO:0007669"/>
    <property type="project" value="UniProtKB-KW"/>
</dbReference>
<dbReference type="OrthoDB" id="271850at2759"/>
<dbReference type="GO" id="GO:0000930">
    <property type="term" value="C:gamma-tubulin complex"/>
    <property type="evidence" value="ECO:0007669"/>
    <property type="project" value="TreeGrafter"/>
</dbReference>
<comment type="subcellular location">
    <subcellularLocation>
        <location evidence="1 6">Cytoplasm</location>
        <location evidence="1 6">Cytoskeleton</location>
        <location evidence="1 6">Microtubule organizing center</location>
    </subcellularLocation>
</comment>
<feature type="region of interest" description="Disordered" evidence="7">
    <location>
        <begin position="257"/>
        <end position="295"/>
    </location>
</feature>
<name>A0A0S4JBA6_BODSA</name>
<accession>A0A0S4JBA6</accession>
<evidence type="ECO:0000256" key="7">
    <source>
        <dbReference type="SAM" id="MobiDB-lite"/>
    </source>
</evidence>
<evidence type="ECO:0000256" key="4">
    <source>
        <dbReference type="ARBA" id="ARBA00022701"/>
    </source>
</evidence>
<organism evidence="9 10">
    <name type="scientific">Bodo saltans</name>
    <name type="common">Flagellated protozoan</name>
    <dbReference type="NCBI Taxonomy" id="75058"/>
    <lineage>
        <taxon>Eukaryota</taxon>
        <taxon>Discoba</taxon>
        <taxon>Euglenozoa</taxon>
        <taxon>Kinetoplastea</taxon>
        <taxon>Metakinetoplastina</taxon>
        <taxon>Eubodonida</taxon>
        <taxon>Bodonidae</taxon>
        <taxon>Bodo</taxon>
    </lineage>
</organism>